<feature type="domain" description="SAM-dependent MTase RsmB/NOP-type" evidence="6">
    <location>
        <begin position="1"/>
        <end position="100"/>
    </location>
</feature>
<dbReference type="InterPro" id="IPR023267">
    <property type="entry name" value="RCMT"/>
</dbReference>
<accession>A0AAV8Y7N3</accession>
<dbReference type="Proteomes" id="UP001162156">
    <property type="component" value="Unassembled WGS sequence"/>
</dbReference>
<evidence type="ECO:0000256" key="3">
    <source>
        <dbReference type="ARBA" id="ARBA00022691"/>
    </source>
</evidence>
<dbReference type="Pfam" id="PF01189">
    <property type="entry name" value="Methyltr_RsmB-F"/>
    <property type="match status" value="1"/>
</dbReference>
<comment type="caution">
    <text evidence="5">Lacks conserved residue(s) required for the propagation of feature annotation.</text>
</comment>
<evidence type="ECO:0000259" key="6">
    <source>
        <dbReference type="PROSITE" id="PS51686"/>
    </source>
</evidence>
<dbReference type="PANTHER" id="PTHR22807:SF4">
    <property type="entry name" value="28S RRNA (CYTOSINE-C(5))-METHYLTRANSFERASE"/>
    <property type="match status" value="1"/>
</dbReference>
<dbReference type="InterPro" id="IPR001678">
    <property type="entry name" value="MeTrfase_RsmB-F_NOP2_dom"/>
</dbReference>
<evidence type="ECO:0000256" key="5">
    <source>
        <dbReference type="PROSITE-ProRule" id="PRU01023"/>
    </source>
</evidence>
<dbReference type="PRINTS" id="PR02008">
    <property type="entry name" value="RCMTFAMILY"/>
</dbReference>
<dbReference type="SUPFAM" id="SSF53335">
    <property type="entry name" value="S-adenosyl-L-methionine-dependent methyltransferases"/>
    <property type="match status" value="1"/>
</dbReference>
<dbReference type="GO" id="GO:0005730">
    <property type="term" value="C:nucleolus"/>
    <property type="evidence" value="ECO:0007669"/>
    <property type="project" value="TreeGrafter"/>
</dbReference>
<dbReference type="InterPro" id="IPR049560">
    <property type="entry name" value="MeTrfase_RsmB-F_NOP2_cat"/>
</dbReference>
<reference evidence="7" key="1">
    <citation type="journal article" date="2023" name="Insect Mol. Biol.">
        <title>Genome sequencing provides insights into the evolution of gene families encoding plant cell wall-degrading enzymes in longhorned beetles.</title>
        <authorList>
            <person name="Shin N.R."/>
            <person name="Okamura Y."/>
            <person name="Kirsch R."/>
            <person name="Pauchet Y."/>
        </authorList>
    </citation>
    <scope>NUCLEOTIDE SEQUENCE</scope>
    <source>
        <strain evidence="7">RBIC_L_NR</strain>
    </source>
</reference>
<dbReference type="AlphaFoldDB" id="A0AAV8Y7N3"/>
<sequence>MGKLAGFQIKILRSALTRYPDAKRVVYSTCSIFPEENEDVVRQVLETNTRFKLVPANKFVNDTWQNFGSSDFGDIGKYCLYAKPNEDYTNGFFVAVFERLEEGEENLFFNAKIYNYKKHVQSQERRRSKKQQDAQHFGTGVVDYDEQFGDGVQQHQNHEIDLQHETIENTNHNINANIKRRKKKK</sequence>
<comment type="caution">
    <text evidence="7">The sequence shown here is derived from an EMBL/GenBank/DDBJ whole genome shotgun (WGS) entry which is preliminary data.</text>
</comment>
<dbReference type="Gene3D" id="3.40.50.150">
    <property type="entry name" value="Vaccinia Virus protein VP39"/>
    <property type="match status" value="1"/>
</dbReference>
<gene>
    <name evidence="7" type="ORF">NQ314_008750</name>
</gene>
<name>A0AAV8Y7N3_9CUCU</name>
<dbReference type="GO" id="GO:0008173">
    <property type="term" value="F:RNA methyltransferase activity"/>
    <property type="evidence" value="ECO:0007669"/>
    <property type="project" value="InterPro"/>
</dbReference>
<proteinExistence type="inferred from homology"/>
<keyword evidence="8" id="KW-1185">Reference proteome</keyword>
<organism evidence="7 8">
    <name type="scientific">Rhamnusium bicolor</name>
    <dbReference type="NCBI Taxonomy" id="1586634"/>
    <lineage>
        <taxon>Eukaryota</taxon>
        <taxon>Metazoa</taxon>
        <taxon>Ecdysozoa</taxon>
        <taxon>Arthropoda</taxon>
        <taxon>Hexapoda</taxon>
        <taxon>Insecta</taxon>
        <taxon>Pterygota</taxon>
        <taxon>Neoptera</taxon>
        <taxon>Endopterygota</taxon>
        <taxon>Coleoptera</taxon>
        <taxon>Polyphaga</taxon>
        <taxon>Cucujiformia</taxon>
        <taxon>Chrysomeloidea</taxon>
        <taxon>Cerambycidae</taxon>
        <taxon>Lepturinae</taxon>
        <taxon>Rhagiini</taxon>
        <taxon>Rhamnusium</taxon>
    </lineage>
</organism>
<evidence type="ECO:0000256" key="1">
    <source>
        <dbReference type="ARBA" id="ARBA00022603"/>
    </source>
</evidence>
<dbReference type="EMBL" id="JANEYF010002409">
    <property type="protein sequence ID" value="KAJ8946949.1"/>
    <property type="molecule type" value="Genomic_DNA"/>
</dbReference>
<evidence type="ECO:0000256" key="4">
    <source>
        <dbReference type="ARBA" id="ARBA00022884"/>
    </source>
</evidence>
<evidence type="ECO:0000313" key="8">
    <source>
        <dbReference type="Proteomes" id="UP001162156"/>
    </source>
</evidence>
<comment type="similarity">
    <text evidence="5">Belongs to the class I-like SAM-binding methyltransferase superfamily. RsmB/NOP family.</text>
</comment>
<dbReference type="GO" id="GO:0070475">
    <property type="term" value="P:rRNA base methylation"/>
    <property type="evidence" value="ECO:0007669"/>
    <property type="project" value="TreeGrafter"/>
</dbReference>
<keyword evidence="3 5" id="KW-0949">S-adenosyl-L-methionine</keyword>
<keyword evidence="2 5" id="KW-0808">Transferase</keyword>
<keyword evidence="4 5" id="KW-0694">RNA-binding</keyword>
<keyword evidence="1 5" id="KW-0489">Methyltransferase</keyword>
<evidence type="ECO:0000313" key="7">
    <source>
        <dbReference type="EMBL" id="KAJ8946949.1"/>
    </source>
</evidence>
<dbReference type="InterPro" id="IPR029063">
    <property type="entry name" value="SAM-dependent_MTases_sf"/>
</dbReference>
<feature type="active site" description="Nucleophile" evidence="5">
    <location>
        <position position="30"/>
    </location>
</feature>
<protein>
    <recommendedName>
        <fullName evidence="6">SAM-dependent MTase RsmB/NOP-type domain-containing protein</fullName>
    </recommendedName>
</protein>
<dbReference type="PANTHER" id="PTHR22807">
    <property type="entry name" value="NOP2 YEAST -RELATED NOL1/NOP2/FMU SUN DOMAIN-CONTAINING"/>
    <property type="match status" value="1"/>
</dbReference>
<dbReference type="GO" id="GO:0003723">
    <property type="term" value="F:RNA binding"/>
    <property type="evidence" value="ECO:0007669"/>
    <property type="project" value="UniProtKB-UniRule"/>
</dbReference>
<dbReference type="PROSITE" id="PS51686">
    <property type="entry name" value="SAM_MT_RSMB_NOP"/>
    <property type="match status" value="1"/>
</dbReference>
<evidence type="ECO:0000256" key="2">
    <source>
        <dbReference type="ARBA" id="ARBA00022679"/>
    </source>
</evidence>